<feature type="compositionally biased region" description="Basic and acidic residues" evidence="4">
    <location>
        <begin position="399"/>
        <end position="462"/>
    </location>
</feature>
<keyword evidence="3" id="KW-0862">Zinc</keyword>
<dbReference type="GO" id="GO:0005912">
    <property type="term" value="C:adherens junction"/>
    <property type="evidence" value="ECO:0007669"/>
    <property type="project" value="TreeGrafter"/>
</dbReference>
<dbReference type="InterPro" id="IPR050604">
    <property type="entry name" value="PDZ-LIM_domain"/>
</dbReference>
<evidence type="ECO:0000259" key="5">
    <source>
        <dbReference type="PROSITE" id="PS50106"/>
    </source>
</evidence>
<feature type="compositionally biased region" description="Low complexity" evidence="4">
    <location>
        <begin position="1922"/>
        <end position="1938"/>
    </location>
</feature>
<dbReference type="OrthoDB" id="666972at2759"/>
<dbReference type="SUPFAM" id="SSF50156">
    <property type="entry name" value="PDZ domain-like"/>
    <property type="match status" value="1"/>
</dbReference>
<dbReference type="GeneID" id="113491629"/>
<evidence type="ECO:0000313" key="7">
    <source>
        <dbReference type="RefSeq" id="XP_026724494.1"/>
    </source>
</evidence>
<dbReference type="GO" id="GO:0061061">
    <property type="term" value="P:muscle structure development"/>
    <property type="evidence" value="ECO:0007669"/>
    <property type="project" value="TreeGrafter"/>
</dbReference>
<feature type="compositionally biased region" description="Basic and acidic residues" evidence="4">
    <location>
        <begin position="563"/>
        <end position="590"/>
    </location>
</feature>
<feature type="compositionally biased region" description="Pro residues" evidence="4">
    <location>
        <begin position="1767"/>
        <end position="1780"/>
    </location>
</feature>
<accession>A0A7E5V889</accession>
<feature type="compositionally biased region" description="Polar residues" evidence="4">
    <location>
        <begin position="484"/>
        <end position="496"/>
    </location>
</feature>
<keyword evidence="3" id="KW-0479">Metal-binding</keyword>
<gene>
    <name evidence="7" type="primary">LOC113491629</name>
</gene>
<feature type="compositionally biased region" description="Acidic residues" evidence="4">
    <location>
        <begin position="1801"/>
        <end position="1811"/>
    </location>
</feature>
<dbReference type="InParanoid" id="A0A7E5V889"/>
<feature type="region of interest" description="Disordered" evidence="4">
    <location>
        <begin position="1917"/>
        <end position="1941"/>
    </location>
</feature>
<name>A0A7E5V889_TRINI</name>
<dbReference type="GO" id="GO:0003779">
    <property type="term" value="F:actin binding"/>
    <property type="evidence" value="ECO:0007669"/>
    <property type="project" value="TreeGrafter"/>
</dbReference>
<feature type="region of interest" description="Disordered" evidence="4">
    <location>
        <begin position="1223"/>
        <end position="1243"/>
    </location>
</feature>
<feature type="region of interest" description="Disordered" evidence="4">
    <location>
        <begin position="1108"/>
        <end position="1166"/>
    </location>
</feature>
<proteinExistence type="predicted"/>
<feature type="compositionally biased region" description="Basic and acidic residues" evidence="4">
    <location>
        <begin position="711"/>
        <end position="759"/>
    </location>
</feature>
<dbReference type="GO" id="GO:0051371">
    <property type="term" value="F:muscle alpha-actinin binding"/>
    <property type="evidence" value="ECO:0007669"/>
    <property type="project" value="TreeGrafter"/>
</dbReference>
<dbReference type="GO" id="GO:0031941">
    <property type="term" value="C:filamentous actin"/>
    <property type="evidence" value="ECO:0007669"/>
    <property type="project" value="TreeGrafter"/>
</dbReference>
<dbReference type="RefSeq" id="XP_026724494.1">
    <property type="nucleotide sequence ID" value="XM_026868693.1"/>
</dbReference>
<dbReference type="KEGG" id="tnl:113491629"/>
<feature type="compositionally biased region" description="Basic and acidic residues" evidence="4">
    <location>
        <begin position="374"/>
        <end position="387"/>
    </location>
</feature>
<reference evidence="7" key="1">
    <citation type="submission" date="2025-08" db="UniProtKB">
        <authorList>
            <consortium name="RefSeq"/>
        </authorList>
    </citation>
    <scope>IDENTIFICATION</scope>
</reference>
<feature type="compositionally biased region" description="Acidic residues" evidence="4">
    <location>
        <begin position="1781"/>
        <end position="1795"/>
    </location>
</feature>
<feature type="compositionally biased region" description="Basic and acidic residues" evidence="4">
    <location>
        <begin position="470"/>
        <end position="483"/>
    </location>
</feature>
<dbReference type="Proteomes" id="UP000322000">
    <property type="component" value="Chromosome 3"/>
</dbReference>
<dbReference type="PANTHER" id="PTHR24214:SF38">
    <property type="entry name" value="PDZ AND LIM DOMAIN PROTEIN ZASP-RELATED"/>
    <property type="match status" value="1"/>
</dbReference>
<dbReference type="GO" id="GO:0001725">
    <property type="term" value="C:stress fiber"/>
    <property type="evidence" value="ECO:0007669"/>
    <property type="project" value="TreeGrafter"/>
</dbReference>
<dbReference type="Gene3D" id="2.30.42.10">
    <property type="match status" value="1"/>
</dbReference>
<keyword evidence="2" id="KW-0963">Cytoplasm</keyword>
<dbReference type="PANTHER" id="PTHR24214">
    <property type="entry name" value="PDZ AND LIM DOMAIN PROTEIN ZASP"/>
    <property type="match status" value="1"/>
</dbReference>
<protein>
    <submittedName>
        <fullName evidence="7">Titin-like isoform X1</fullName>
    </submittedName>
</protein>
<feature type="region of interest" description="Disordered" evidence="4">
    <location>
        <begin position="374"/>
        <end position="496"/>
    </location>
</feature>
<keyword evidence="3" id="KW-0440">LIM domain</keyword>
<dbReference type="PROSITE" id="PS50106">
    <property type="entry name" value="PDZ"/>
    <property type="match status" value="1"/>
</dbReference>
<comment type="subcellular location">
    <subcellularLocation>
        <location evidence="1">Cytoplasm</location>
    </subcellularLocation>
</comment>
<dbReference type="Pfam" id="PF00595">
    <property type="entry name" value="PDZ"/>
    <property type="match status" value="1"/>
</dbReference>
<evidence type="ECO:0000313" key="6">
    <source>
        <dbReference type="Proteomes" id="UP000322000"/>
    </source>
</evidence>
<dbReference type="GO" id="GO:0030018">
    <property type="term" value="C:Z disc"/>
    <property type="evidence" value="ECO:0007669"/>
    <property type="project" value="TreeGrafter"/>
</dbReference>
<feature type="region of interest" description="Disordered" evidence="4">
    <location>
        <begin position="1752"/>
        <end position="1812"/>
    </location>
</feature>
<evidence type="ECO:0000256" key="1">
    <source>
        <dbReference type="ARBA" id="ARBA00004496"/>
    </source>
</evidence>
<evidence type="ECO:0000256" key="4">
    <source>
        <dbReference type="SAM" id="MobiDB-lite"/>
    </source>
</evidence>
<dbReference type="SMART" id="SM00228">
    <property type="entry name" value="PDZ"/>
    <property type="match status" value="1"/>
</dbReference>
<sequence length="2108" mass="239516">MKCMALDVHLTREPSERWGFELIGGTDLEMPITMVKIQPNSPAKRAGLQNGDTVLTICGEEAIDMTLEAACRKVAECGDAMALGVMRGLYDPVLDDQEPIYDYEPEDLDPQSEPTEVSFKIQQFVDPSDLGSNLLEYGNSPPLTESRSLTASPFVTPTKPYRPFSTEPVVEVPPLEDPIILNPNYRDQFGKTPDLDPDYLLNALTNGVGLGTRYKLPISAQYDPDGTRFVQNVEVVDKLLKYEKHVKSLSKDLEVVDVTKETKLVESIVNEQDVKVDEKITEVREQKDEKKKVTIDVEEQAIKEELQYIEKMRQEIDIDKIEETALTLVDESIERAVSVAEEIKKEIDEELITSEVKEEAVLIEKKVKSESKKEESLKASKVEKQQEYLETSDETEIIQSEREERVAKEERRESQDERVRVEKSEQYESREEYSDNADIREASEVKRQSIIEEEYHQEELPRRKASSVHESYENKSEYRKMSKTETSGGSERQNAQQRVHAIGLQTIPNIKGIVPSPLHYDLLLRTFFVHLTDVMVALSRFMLHQPIFTDYPQQSATQTQMYESRESMRKSSQEYSESSRRSGQERVERQERVVKQVPVVKQEVKSQKIEKDMKVESLEKKVERKEIIKPVAVKAVKQEEKKEIKEEAKSEVVEKKAVTGAQMAQRSEKKLSQDMTQKMDAVISEFQSVAVEEDVKKQMMQRSRRSTSRSQIEEEVMKEGDPLEWLSKVDSRRASQERTQISKKEFSSTSTEKKSKVETVEEVKQKKPKTPKQTYVAIVESHVYTNKDAIFEEHVTDFSETSSVQSAEEVNTAIETIETMTTENVALESAIKELETAKVIDTHELSTAVVKSEATVQKLEEVVLDTKEIVQEEIKKETAVKSADVQEVIIQESKEIIEPIVEIKESKIEKVEKVAVDINESLSIAEATDISVLETKTEMKDLEIVEEKAAVVVEEEKIKEKAEVVEPKPIQVVEVAETVKIKPKKEKPVIDEFAALKIIKKIETEGNLSPEVIVIEDISDEAISSILSHVKTGELEVIKSDVQLSAAEELSVQKSGVKESVEASKSIAVTKQSEDISKESIDIAKSTNISKESVDISATKSVEVSKSAESSIKTEAVQESSFTAKSTDRKLSLRTDLRQSESQTSLQSAASTIDTPTPSTVPPTPLTDEYVFKLKLPLPKSRSATPVPRDSTPTPEDEDPHIVKKKLIPHIDTTIERVIYDPPLPTPVEDKPQSPVYTKPGLNGGGKFRLPVYRKPGLFGGADRPEYSKEEIKEIERKSSLLASAIDETIKSIEEYKEEVGIDTKKEVKTEQYKEEKISKSYQESYHKEMKVETSSNGFKEIDTKIEEMLQNCNALAIEEAKDTSKEAKTEREEKIIPVEVERESAEIKIKETIENDSKVKEKAVKFDSEVKEIPITPIDSFEVVPPAPVVKEEVKENVVLAEPTPIIEEPKEAPIIKEEEIRKVIPPVVTEAERREVLPHVVKEVGRTEVEKRVEKEEEKPDPLLGFRPVVFDPEAIPKRGTFIAVQSEPVGIQEPRQSPYMTETGELMGTIQGIVDGLEEPVLDEEVAKQLGKPGISEEKIAELISGEAEMLREAHVMGLSRVLNSHMHRADDSSVDFQKIKPMIDSLKDSEVLKALNEELARQKAEEKKKEEKRWTTFLQKPKRPVPKVKFGYHGWTEDDHVVAEPYTVKIVKQAKPKVAPDYKPEDFETGPLPWEERAVQDASLPPVEPEEPILIPEVPEFLEAVDPLKESEVPDLEDTGIPLPLPKEPTPPPIEEQPPEEVPQQEEEATEVQEVTEVQEEQPVPEDMDNRLAEQLVTSVQRMVDPNASVEQQLMQMRAQLAALAQLPEVIQQTLDLVSKQLVRMGQQETQPEVQNYHEPEVVENHQQEMQTIQEGNENETQEEKMTIQEVVEETPRQETPVPQVQVQEETATVTEEDLRLEKQRKEQAMLEHQSRQVKQHPTPWSTKPKRMFGPLDPEERAAVILPGGRRWRRTQDVYDEAKIEEILQAHSELIQGKTMGFESDLLPYDNRINFMKYEKPPVSLDHLKHSEVYKLVHDMDQTPPKKVEMRNPVMCEADYRERCRSMTPSADKKHLHIPQQFHP</sequence>
<dbReference type="InterPro" id="IPR036034">
    <property type="entry name" value="PDZ_sf"/>
</dbReference>
<evidence type="ECO:0000256" key="2">
    <source>
        <dbReference type="ARBA" id="ARBA00022490"/>
    </source>
</evidence>
<feature type="compositionally biased region" description="Basic and acidic residues" evidence="4">
    <location>
        <begin position="1126"/>
        <end position="1139"/>
    </location>
</feature>
<feature type="region of interest" description="Disordered" evidence="4">
    <location>
        <begin position="1181"/>
        <end position="1207"/>
    </location>
</feature>
<feature type="compositionally biased region" description="Polar residues" evidence="4">
    <location>
        <begin position="553"/>
        <end position="562"/>
    </location>
</feature>
<organism evidence="6 7">
    <name type="scientific">Trichoplusia ni</name>
    <name type="common">Cabbage looper</name>
    <dbReference type="NCBI Taxonomy" id="7111"/>
    <lineage>
        <taxon>Eukaryota</taxon>
        <taxon>Metazoa</taxon>
        <taxon>Ecdysozoa</taxon>
        <taxon>Arthropoda</taxon>
        <taxon>Hexapoda</taxon>
        <taxon>Insecta</taxon>
        <taxon>Pterygota</taxon>
        <taxon>Neoptera</taxon>
        <taxon>Endopterygota</taxon>
        <taxon>Lepidoptera</taxon>
        <taxon>Glossata</taxon>
        <taxon>Ditrysia</taxon>
        <taxon>Noctuoidea</taxon>
        <taxon>Noctuidae</taxon>
        <taxon>Plusiinae</taxon>
        <taxon>Trichoplusia</taxon>
    </lineage>
</organism>
<feature type="region of interest" description="Disordered" evidence="4">
    <location>
        <begin position="553"/>
        <end position="590"/>
    </location>
</feature>
<dbReference type="GO" id="GO:0030036">
    <property type="term" value="P:actin cytoskeleton organization"/>
    <property type="evidence" value="ECO:0007669"/>
    <property type="project" value="TreeGrafter"/>
</dbReference>
<feature type="region of interest" description="Disordered" evidence="4">
    <location>
        <begin position="1956"/>
        <end position="1979"/>
    </location>
</feature>
<evidence type="ECO:0000256" key="3">
    <source>
        <dbReference type="ARBA" id="ARBA00023038"/>
    </source>
</evidence>
<feature type="domain" description="PDZ" evidence="5">
    <location>
        <begin position="7"/>
        <end position="89"/>
    </location>
</feature>
<feature type="region of interest" description="Disordered" evidence="4">
    <location>
        <begin position="697"/>
        <end position="759"/>
    </location>
</feature>
<keyword evidence="6" id="KW-1185">Reference proteome</keyword>
<feature type="compositionally biased region" description="Polar residues" evidence="4">
    <location>
        <begin position="1140"/>
        <end position="1154"/>
    </location>
</feature>
<dbReference type="InterPro" id="IPR001478">
    <property type="entry name" value="PDZ"/>
</dbReference>